<evidence type="ECO:0000313" key="1">
    <source>
        <dbReference type="EMBL" id="EUN27741.1"/>
    </source>
</evidence>
<gene>
    <name evidence="1" type="ORF">COCVIDRAFT_37231</name>
</gene>
<name>W7EHY9_BIPV3</name>
<dbReference type="EMBL" id="KI968727">
    <property type="protein sequence ID" value="EUN27741.1"/>
    <property type="molecule type" value="Genomic_DNA"/>
</dbReference>
<dbReference type="GeneID" id="26256117"/>
<keyword evidence="2" id="KW-1185">Reference proteome</keyword>
<dbReference type="Proteomes" id="UP000054337">
    <property type="component" value="Unassembled WGS sequence"/>
</dbReference>
<accession>W7EHY9</accession>
<reference evidence="1 2" key="1">
    <citation type="journal article" date="2013" name="PLoS Genet.">
        <title>Comparative genome structure, secondary metabolite, and effector coding capacity across Cochliobolus pathogens.</title>
        <authorList>
            <person name="Condon B.J."/>
            <person name="Leng Y."/>
            <person name="Wu D."/>
            <person name="Bushley K.E."/>
            <person name="Ohm R.A."/>
            <person name="Otillar R."/>
            <person name="Martin J."/>
            <person name="Schackwitz W."/>
            <person name="Grimwood J."/>
            <person name="MohdZainudin N."/>
            <person name="Xue C."/>
            <person name="Wang R."/>
            <person name="Manning V.A."/>
            <person name="Dhillon B."/>
            <person name="Tu Z.J."/>
            <person name="Steffenson B.J."/>
            <person name="Salamov A."/>
            <person name="Sun H."/>
            <person name="Lowry S."/>
            <person name="LaButti K."/>
            <person name="Han J."/>
            <person name="Copeland A."/>
            <person name="Lindquist E."/>
            <person name="Barry K."/>
            <person name="Schmutz J."/>
            <person name="Baker S.E."/>
            <person name="Ciuffetti L.M."/>
            <person name="Grigoriev I.V."/>
            <person name="Zhong S."/>
            <person name="Turgeon B.G."/>
        </authorList>
    </citation>
    <scope>NUCLEOTIDE SEQUENCE [LARGE SCALE GENOMIC DNA]</scope>
    <source>
        <strain evidence="1 2">FI3</strain>
    </source>
</reference>
<dbReference type="HOGENOM" id="CLU_175698_0_0_1"/>
<organism evidence="1 2">
    <name type="scientific">Bipolaris victoriae (strain FI3)</name>
    <name type="common">Victoria blight of oats agent</name>
    <name type="synonym">Cochliobolus victoriae</name>
    <dbReference type="NCBI Taxonomy" id="930091"/>
    <lineage>
        <taxon>Eukaryota</taxon>
        <taxon>Fungi</taxon>
        <taxon>Dikarya</taxon>
        <taxon>Ascomycota</taxon>
        <taxon>Pezizomycotina</taxon>
        <taxon>Dothideomycetes</taxon>
        <taxon>Pleosporomycetidae</taxon>
        <taxon>Pleosporales</taxon>
        <taxon>Pleosporineae</taxon>
        <taxon>Pleosporaceae</taxon>
        <taxon>Bipolaris</taxon>
    </lineage>
</organism>
<sequence>MAKRFEMSRNTINDSLDKLIDNSPMMVRVGANAGEARPHATVGASAPPQILKQGLITWWRYLKRLMCDRNKSADVCISPAGQGFK</sequence>
<evidence type="ECO:0000313" key="2">
    <source>
        <dbReference type="Proteomes" id="UP000054337"/>
    </source>
</evidence>
<proteinExistence type="predicted"/>
<dbReference type="RefSeq" id="XP_014557329.1">
    <property type="nucleotide sequence ID" value="XM_014701843.1"/>
</dbReference>
<dbReference type="AlphaFoldDB" id="W7EHY9"/>
<protein>
    <submittedName>
        <fullName evidence="1">Uncharacterized protein</fullName>
    </submittedName>
</protein>